<evidence type="ECO:0000256" key="1">
    <source>
        <dbReference type="SAM" id="SignalP"/>
    </source>
</evidence>
<dbReference type="AlphaFoldDB" id="A0A972JBX5"/>
<comment type="caution">
    <text evidence="2">The sequence shown here is derived from an EMBL/GenBank/DDBJ whole genome shotgun (WGS) entry which is preliminary data.</text>
</comment>
<evidence type="ECO:0000313" key="3">
    <source>
        <dbReference type="Proteomes" id="UP000599523"/>
    </source>
</evidence>
<gene>
    <name evidence="2" type="ORF">GPA21_16720</name>
</gene>
<name>A0A972JBX5_9RHOO</name>
<dbReference type="EMBL" id="WTVM01000136">
    <property type="protein sequence ID" value="NMG04598.1"/>
    <property type="molecule type" value="Genomic_DNA"/>
</dbReference>
<accession>A0A972JBX5</accession>
<reference evidence="2" key="1">
    <citation type="submission" date="2019-12" db="EMBL/GenBank/DDBJ databases">
        <title>Comparative genomics gives insights into the taxonomy of the Azoarcus-Aromatoleum group and reveals separate origins of nif in the plant-associated Azoarcus and non-plant-associated Aromatoleum sub-groups.</title>
        <authorList>
            <person name="Lafos M."/>
            <person name="Maluk M."/>
            <person name="Batista M."/>
            <person name="Junghare M."/>
            <person name="Carmona M."/>
            <person name="Faoro H."/>
            <person name="Cruz L.M."/>
            <person name="Battistoni F."/>
            <person name="De Souza E."/>
            <person name="Pedrosa F."/>
            <person name="Chen W.-M."/>
            <person name="Poole P.S."/>
            <person name="Dixon R.A."/>
            <person name="James E.K."/>
        </authorList>
    </citation>
    <scope>NUCLEOTIDE SEQUENCE</scope>
    <source>
        <strain evidence="2">NSC3</strain>
    </source>
</reference>
<feature type="signal peptide" evidence="1">
    <location>
        <begin position="1"/>
        <end position="23"/>
    </location>
</feature>
<evidence type="ECO:0000313" key="2">
    <source>
        <dbReference type="EMBL" id="NMG04598.1"/>
    </source>
</evidence>
<dbReference type="InterPro" id="IPR008309">
    <property type="entry name" value="YdbL"/>
</dbReference>
<keyword evidence="3" id="KW-1185">Reference proteome</keyword>
<dbReference type="Proteomes" id="UP000599523">
    <property type="component" value="Unassembled WGS sequence"/>
</dbReference>
<sequence>MSVSAIVRLAVLALMLALSSGLAAQGNLEINTPAISALQSSMQKRHSDLAPLYASGAVGLSRDGTVVLRDASAVPLAQRGQVNALVAAENADRAALYREIARANNRPDWEPDVRRTFAQRWIDRAQRGWWVEGAGGWTQK</sequence>
<dbReference type="RefSeq" id="WP_168989253.1">
    <property type="nucleotide sequence ID" value="NZ_CAWPHM010000040.1"/>
</dbReference>
<feature type="chain" id="PRO_5037401519" evidence="1">
    <location>
        <begin position="24"/>
        <end position="140"/>
    </location>
</feature>
<keyword evidence="1" id="KW-0732">Signal</keyword>
<dbReference type="PIRSF" id="PIRSF025560">
    <property type="entry name" value="UCP025560"/>
    <property type="match status" value="1"/>
</dbReference>
<proteinExistence type="predicted"/>
<protein>
    <submittedName>
        <fullName evidence="2">DUF1318 domain-containing protein</fullName>
    </submittedName>
</protein>
<organism evidence="2 3">
    <name type="scientific">Azoarcus taiwanensis</name>
    <dbReference type="NCBI Taxonomy" id="666964"/>
    <lineage>
        <taxon>Bacteria</taxon>
        <taxon>Pseudomonadati</taxon>
        <taxon>Pseudomonadota</taxon>
        <taxon>Betaproteobacteria</taxon>
        <taxon>Rhodocyclales</taxon>
        <taxon>Zoogloeaceae</taxon>
        <taxon>Azoarcus</taxon>
    </lineage>
</organism>
<dbReference type="Pfam" id="PF07027">
    <property type="entry name" value="DUF1318"/>
    <property type="match status" value="1"/>
</dbReference>